<evidence type="ECO:0000256" key="7">
    <source>
        <dbReference type="SAM" id="SignalP"/>
    </source>
</evidence>
<dbReference type="InterPro" id="IPR000209">
    <property type="entry name" value="Peptidase_S8/S53_dom"/>
</dbReference>
<evidence type="ECO:0000256" key="6">
    <source>
        <dbReference type="RuleBase" id="RU003355"/>
    </source>
</evidence>
<dbReference type="Proteomes" id="UP000259030">
    <property type="component" value="Chromosome"/>
</dbReference>
<keyword evidence="7" id="KW-0732">Signal</keyword>
<dbReference type="KEGG" id="dfc:DFI_08065"/>
<feature type="active site" description="Charge relay system" evidence="5">
    <location>
        <position position="194"/>
    </location>
</feature>
<dbReference type="GO" id="GO:0006508">
    <property type="term" value="P:proteolysis"/>
    <property type="evidence" value="ECO:0007669"/>
    <property type="project" value="UniProtKB-KW"/>
</dbReference>
<evidence type="ECO:0000313" key="10">
    <source>
        <dbReference type="Proteomes" id="UP000259030"/>
    </source>
</evidence>
<dbReference type="PRINTS" id="PR00723">
    <property type="entry name" value="SUBTILISIN"/>
</dbReference>
<keyword evidence="2 5" id="KW-0645">Protease</keyword>
<comment type="similarity">
    <text evidence="1 5 6">Belongs to the peptidase S8 family.</text>
</comment>
<feature type="active site" description="Charge relay system" evidence="5">
    <location>
        <position position="398"/>
    </location>
</feature>
<dbReference type="PROSITE" id="PS51257">
    <property type="entry name" value="PROKAR_LIPOPROTEIN"/>
    <property type="match status" value="1"/>
</dbReference>
<accession>A0A221SWD0</accession>
<protein>
    <recommendedName>
        <fullName evidence="8">Peptidase S8/S53 domain-containing protein</fullName>
    </recommendedName>
</protein>
<dbReference type="Gene3D" id="3.40.50.200">
    <property type="entry name" value="Peptidase S8/S53 domain"/>
    <property type="match status" value="1"/>
</dbReference>
<keyword evidence="10" id="KW-1185">Reference proteome</keyword>
<keyword evidence="3 5" id="KW-0378">Hydrolase</keyword>
<dbReference type="InterPro" id="IPR050131">
    <property type="entry name" value="Peptidase_S8_subtilisin-like"/>
</dbReference>
<feature type="active site" description="Charge relay system" evidence="5">
    <location>
        <position position="226"/>
    </location>
</feature>
<evidence type="ECO:0000256" key="4">
    <source>
        <dbReference type="ARBA" id="ARBA00022825"/>
    </source>
</evidence>
<dbReference type="SUPFAM" id="SSF52743">
    <property type="entry name" value="Subtilisin-like"/>
    <property type="match status" value="1"/>
</dbReference>
<dbReference type="RefSeq" id="WP_027461711.1">
    <property type="nucleotide sequence ID" value="NZ_CP021081.1"/>
</dbReference>
<name>A0A221SWD0_9DEIO</name>
<dbReference type="GO" id="GO:0004252">
    <property type="term" value="F:serine-type endopeptidase activity"/>
    <property type="evidence" value="ECO:0007669"/>
    <property type="project" value="UniProtKB-UniRule"/>
</dbReference>
<feature type="signal peptide" evidence="7">
    <location>
        <begin position="1"/>
        <end position="18"/>
    </location>
</feature>
<dbReference type="PROSITE" id="PS51892">
    <property type="entry name" value="SUBTILASE"/>
    <property type="match status" value="1"/>
</dbReference>
<reference evidence="9 10" key="1">
    <citation type="submission" date="2017-05" db="EMBL/GenBank/DDBJ databases">
        <title>The complete genome sequence of Deinococcus ficus isolated from the rhizosphere of the Ficus religiosa L. in Taiwan.</title>
        <authorList>
            <person name="Wu K.-M."/>
            <person name="Liao T.-L."/>
            <person name="Liu Y.-M."/>
            <person name="Young C.-C."/>
            <person name="Tsai S.-F."/>
        </authorList>
    </citation>
    <scope>NUCLEOTIDE SEQUENCE [LARGE SCALE GENOMIC DNA]</scope>
    <source>
        <strain evidence="9 10">CC-FR2-10</strain>
    </source>
</reference>
<dbReference type="PANTHER" id="PTHR43806">
    <property type="entry name" value="PEPTIDASE S8"/>
    <property type="match status" value="1"/>
</dbReference>
<proteinExistence type="inferred from homology"/>
<keyword evidence="4 5" id="KW-0720">Serine protease</keyword>
<dbReference type="InterPro" id="IPR036852">
    <property type="entry name" value="Peptidase_S8/S53_dom_sf"/>
</dbReference>
<evidence type="ECO:0000256" key="5">
    <source>
        <dbReference type="PROSITE-ProRule" id="PRU01240"/>
    </source>
</evidence>
<dbReference type="InterPro" id="IPR022398">
    <property type="entry name" value="Peptidase_S8_His-AS"/>
</dbReference>
<evidence type="ECO:0000256" key="2">
    <source>
        <dbReference type="ARBA" id="ARBA00022670"/>
    </source>
</evidence>
<evidence type="ECO:0000313" key="9">
    <source>
        <dbReference type="EMBL" id="ASN80957.1"/>
    </source>
</evidence>
<organism evidence="9 10">
    <name type="scientific">Deinococcus ficus</name>
    <dbReference type="NCBI Taxonomy" id="317577"/>
    <lineage>
        <taxon>Bacteria</taxon>
        <taxon>Thermotogati</taxon>
        <taxon>Deinococcota</taxon>
        <taxon>Deinococci</taxon>
        <taxon>Deinococcales</taxon>
        <taxon>Deinococcaceae</taxon>
        <taxon>Deinococcus</taxon>
    </lineage>
</organism>
<feature type="domain" description="Peptidase S8/S53" evidence="8">
    <location>
        <begin position="186"/>
        <end position="433"/>
    </location>
</feature>
<gene>
    <name evidence="9" type="ORF">DFI_08065</name>
</gene>
<dbReference type="PROSITE" id="PS00137">
    <property type="entry name" value="SUBTILASE_HIS"/>
    <property type="match status" value="1"/>
</dbReference>
<dbReference type="EMBL" id="CP021081">
    <property type="protein sequence ID" value="ASN80957.1"/>
    <property type="molecule type" value="Genomic_DNA"/>
</dbReference>
<dbReference type="AlphaFoldDB" id="A0A221SWD0"/>
<evidence type="ECO:0000259" key="8">
    <source>
        <dbReference type="Pfam" id="PF00082"/>
    </source>
</evidence>
<dbReference type="PROSITE" id="PS00138">
    <property type="entry name" value="SUBTILASE_SER"/>
    <property type="match status" value="1"/>
</dbReference>
<dbReference type="PROSITE" id="PS00136">
    <property type="entry name" value="SUBTILASE_ASP"/>
    <property type="match status" value="1"/>
</dbReference>
<dbReference type="Pfam" id="PF00082">
    <property type="entry name" value="Peptidase_S8"/>
    <property type="match status" value="1"/>
</dbReference>
<dbReference type="PANTHER" id="PTHR43806:SF11">
    <property type="entry name" value="CEREVISIN-RELATED"/>
    <property type="match status" value="1"/>
</dbReference>
<sequence length="451" mass="44434">MRSAALPTLLTLTALLTACGGSGGTPPTPTPVPPAGSVCPQGISSGPSAQAALLPFQPDFTAGTVTADWTAPHVPGEVLILGPAAGTLSAQSLSALAGVTVQEIVPGLRLAATPAGRDDAAFAASLHAAGLRVQPNYLYRAQALPNDPGVNAGLPISGTRVTQTYLNRIKAPAAWDFLTACGKTPQGVVTAVIDSGVDASHNDLTGRLLTPQTVTSGAATQDDARHGTGVTGIIGAATNNGVAVTGLTWGGTNMLSIRMLDAAGEGSTTQLVQALQRAMNAGAKVINLSLGFEGANPDTAVSSALTDAAKQAVVIAAAGNTPGVGLFFPASHPAVISVGAVGNTNGTLACYSAKPDASQTAVAGNFIVAPGGDCSGKPAELVPALMPASGYGLVAGTSFAAPQVSGVAALMRAANPGLTAAQTKALILQTVDRSAGLPLLDANAAVRAATR</sequence>
<evidence type="ECO:0000256" key="1">
    <source>
        <dbReference type="ARBA" id="ARBA00011073"/>
    </source>
</evidence>
<evidence type="ECO:0000256" key="3">
    <source>
        <dbReference type="ARBA" id="ARBA00022801"/>
    </source>
</evidence>
<dbReference type="STRING" id="317577.GCA_000419625_02303"/>
<dbReference type="InterPro" id="IPR023828">
    <property type="entry name" value="Peptidase_S8_Ser-AS"/>
</dbReference>
<feature type="chain" id="PRO_5011286643" description="Peptidase S8/S53 domain-containing protein" evidence="7">
    <location>
        <begin position="19"/>
        <end position="451"/>
    </location>
</feature>
<dbReference type="InterPro" id="IPR015500">
    <property type="entry name" value="Peptidase_S8_subtilisin-rel"/>
</dbReference>
<dbReference type="InterPro" id="IPR023827">
    <property type="entry name" value="Peptidase_S8_Asp-AS"/>
</dbReference>